<evidence type="ECO:0000313" key="4">
    <source>
        <dbReference type="EMBL" id="KAG5968505.1"/>
    </source>
</evidence>
<comment type="caution">
    <text evidence="3">The sequence shown here is derived from an EMBL/GenBank/DDBJ whole genome shotgun (WGS) entry which is preliminary data.</text>
</comment>
<evidence type="ECO:0000313" key="3">
    <source>
        <dbReference type="EMBL" id="KAG5962209.1"/>
    </source>
</evidence>
<sequence>MPLSHKKTRMRANYPFVLDYRTRWNDNDMYHHMNNSVYNFLFDSAVNAYLIHHCNLNPPSSPHYPLVARTSTDYFSPISYPSVAEVGVCVLKLGRASVTFELGLFEQGVREVKAVCEFVHVFVERATGRTAQEGMPVEVREGLEKLLRDGDGEGRGGSKL</sequence>
<evidence type="ECO:0000313" key="5">
    <source>
        <dbReference type="Proteomes" id="UP000742024"/>
    </source>
</evidence>
<name>A0A9P7MNY5_9HYPO</name>
<organism evidence="3 6">
    <name type="scientific">Claviceps arundinis</name>
    <dbReference type="NCBI Taxonomy" id="1623583"/>
    <lineage>
        <taxon>Eukaryota</taxon>
        <taxon>Fungi</taxon>
        <taxon>Dikarya</taxon>
        <taxon>Ascomycota</taxon>
        <taxon>Pezizomycotina</taxon>
        <taxon>Sordariomycetes</taxon>
        <taxon>Hypocreomycetidae</taxon>
        <taxon>Hypocreales</taxon>
        <taxon>Clavicipitaceae</taxon>
        <taxon>Claviceps</taxon>
    </lineage>
</organism>
<dbReference type="PANTHER" id="PTHR31793">
    <property type="entry name" value="4-HYDROXYBENZOYL-COA THIOESTERASE FAMILY MEMBER"/>
    <property type="match status" value="1"/>
</dbReference>
<dbReference type="OrthoDB" id="2420454at2759"/>
<keyword evidence="5" id="KW-1185">Reference proteome</keyword>
<keyword evidence="2" id="KW-0378">Hydrolase</keyword>
<evidence type="ECO:0000256" key="2">
    <source>
        <dbReference type="ARBA" id="ARBA00022801"/>
    </source>
</evidence>
<dbReference type="PANTHER" id="PTHR31793:SF27">
    <property type="entry name" value="NOVEL THIOESTERASE SUPERFAMILY DOMAIN AND SAPOSIN A-TYPE DOMAIN CONTAINING PROTEIN (0610012H03RIK)"/>
    <property type="match status" value="1"/>
</dbReference>
<evidence type="ECO:0000256" key="1">
    <source>
        <dbReference type="ARBA" id="ARBA00005953"/>
    </source>
</evidence>
<protein>
    <recommendedName>
        <fullName evidence="7">Thioesterase domain-containing protein</fullName>
    </recommendedName>
</protein>
<comment type="similarity">
    <text evidence="1">Belongs to the 4-hydroxybenzoyl-CoA thioesterase family.</text>
</comment>
<dbReference type="SUPFAM" id="SSF54637">
    <property type="entry name" value="Thioesterase/thiol ester dehydrase-isomerase"/>
    <property type="match status" value="1"/>
</dbReference>
<dbReference type="InterPro" id="IPR029069">
    <property type="entry name" value="HotDog_dom_sf"/>
</dbReference>
<dbReference type="Pfam" id="PF13279">
    <property type="entry name" value="4HBT_2"/>
    <property type="match status" value="1"/>
</dbReference>
<reference evidence="3 5" key="1">
    <citation type="journal article" date="2020" name="bioRxiv">
        <title>Whole genome comparisons of ergot fungi reveals the divergence and evolution of species within the genus Claviceps are the result of varying mechanisms driving genome evolution and host range expansion.</title>
        <authorList>
            <person name="Wyka S.A."/>
            <person name="Mondo S.J."/>
            <person name="Liu M."/>
            <person name="Dettman J."/>
            <person name="Nalam V."/>
            <person name="Broders K.D."/>
        </authorList>
    </citation>
    <scope>NUCLEOTIDE SEQUENCE</scope>
    <source>
        <strain evidence="3">CCC 1102</strain>
        <strain evidence="4 5">LM583</strain>
    </source>
</reference>
<dbReference type="Gene3D" id="3.10.129.10">
    <property type="entry name" value="Hotdog Thioesterase"/>
    <property type="match status" value="1"/>
</dbReference>
<dbReference type="EMBL" id="SRPS01000226">
    <property type="protein sequence ID" value="KAG5962209.1"/>
    <property type="molecule type" value="Genomic_DNA"/>
</dbReference>
<dbReference type="EMBL" id="SRPR01000005">
    <property type="protein sequence ID" value="KAG5968505.1"/>
    <property type="molecule type" value="Genomic_DNA"/>
</dbReference>
<dbReference type="AlphaFoldDB" id="A0A9P7MNY5"/>
<dbReference type="Proteomes" id="UP000784919">
    <property type="component" value="Unassembled WGS sequence"/>
</dbReference>
<gene>
    <name evidence="3" type="ORF">E4U56_003445</name>
    <name evidence="4" type="ORF">E4U57_006055</name>
</gene>
<accession>A0A9P7MNY5</accession>
<dbReference type="GO" id="GO:0047617">
    <property type="term" value="F:fatty acyl-CoA hydrolase activity"/>
    <property type="evidence" value="ECO:0007669"/>
    <property type="project" value="TreeGrafter"/>
</dbReference>
<dbReference type="InterPro" id="IPR050563">
    <property type="entry name" value="4-hydroxybenzoyl-CoA_TE"/>
</dbReference>
<evidence type="ECO:0000313" key="6">
    <source>
        <dbReference type="Proteomes" id="UP000784919"/>
    </source>
</evidence>
<dbReference type="CDD" id="cd00586">
    <property type="entry name" value="4HBT"/>
    <property type="match status" value="1"/>
</dbReference>
<dbReference type="Proteomes" id="UP000742024">
    <property type="component" value="Unassembled WGS sequence"/>
</dbReference>
<evidence type="ECO:0008006" key="7">
    <source>
        <dbReference type="Google" id="ProtNLM"/>
    </source>
</evidence>
<proteinExistence type="inferred from homology"/>